<protein>
    <submittedName>
        <fullName evidence="1">Uncharacterized protein</fullName>
    </submittedName>
</protein>
<reference evidence="1 2" key="1">
    <citation type="journal article" date="2018" name="Sci. Rep.">
        <title>Genomic signatures of local adaptation to the degree of environmental predictability in rotifers.</title>
        <authorList>
            <person name="Franch-Gras L."/>
            <person name="Hahn C."/>
            <person name="Garcia-Roger E.M."/>
            <person name="Carmona M.J."/>
            <person name="Serra M."/>
            <person name="Gomez A."/>
        </authorList>
    </citation>
    <scope>NUCLEOTIDE SEQUENCE [LARGE SCALE GENOMIC DNA]</scope>
    <source>
        <strain evidence="1">HYR1</strain>
    </source>
</reference>
<dbReference type="AlphaFoldDB" id="A0A3M7S5A8"/>
<keyword evidence="2" id="KW-1185">Reference proteome</keyword>
<name>A0A3M7S5A8_BRAPC</name>
<accession>A0A3M7S5A8</accession>
<evidence type="ECO:0000313" key="1">
    <source>
        <dbReference type="EMBL" id="RNA30869.1"/>
    </source>
</evidence>
<comment type="caution">
    <text evidence="1">The sequence shown here is derived from an EMBL/GenBank/DDBJ whole genome shotgun (WGS) entry which is preliminary data.</text>
</comment>
<proteinExistence type="predicted"/>
<dbReference type="Proteomes" id="UP000276133">
    <property type="component" value="Unassembled WGS sequence"/>
</dbReference>
<sequence length="91" mass="10528">MKFPMGIRAYICLLNSSRLPLSSQQSRLCKNSAIFCLMHTTKKHLINICNKLHFLHNKYKVLFSDLEQLAWTGLFGTRESSCPIEEIHMCP</sequence>
<evidence type="ECO:0000313" key="2">
    <source>
        <dbReference type="Proteomes" id="UP000276133"/>
    </source>
</evidence>
<gene>
    <name evidence="1" type="ORF">BpHYR1_001242</name>
</gene>
<organism evidence="1 2">
    <name type="scientific">Brachionus plicatilis</name>
    <name type="common">Marine rotifer</name>
    <name type="synonym">Brachionus muelleri</name>
    <dbReference type="NCBI Taxonomy" id="10195"/>
    <lineage>
        <taxon>Eukaryota</taxon>
        <taxon>Metazoa</taxon>
        <taxon>Spiralia</taxon>
        <taxon>Gnathifera</taxon>
        <taxon>Rotifera</taxon>
        <taxon>Eurotatoria</taxon>
        <taxon>Monogononta</taxon>
        <taxon>Pseudotrocha</taxon>
        <taxon>Ploima</taxon>
        <taxon>Brachionidae</taxon>
        <taxon>Brachionus</taxon>
    </lineage>
</organism>
<dbReference type="EMBL" id="REGN01002032">
    <property type="protein sequence ID" value="RNA30869.1"/>
    <property type="molecule type" value="Genomic_DNA"/>
</dbReference>